<evidence type="ECO:0000256" key="2">
    <source>
        <dbReference type="ARBA" id="ARBA00022837"/>
    </source>
</evidence>
<name>A0A5K7Z6J7_9BACT</name>
<protein>
    <recommendedName>
        <fullName evidence="5">PilY1 beta-propeller domain-containing protein</fullName>
    </recommendedName>
</protein>
<feature type="signal peptide" evidence="4">
    <location>
        <begin position="1"/>
        <end position="27"/>
    </location>
</feature>
<evidence type="ECO:0000313" key="7">
    <source>
        <dbReference type="Proteomes" id="UP000427769"/>
    </source>
</evidence>
<dbReference type="GO" id="GO:0046872">
    <property type="term" value="F:metal ion binding"/>
    <property type="evidence" value="ECO:0007669"/>
    <property type="project" value="UniProtKB-KW"/>
</dbReference>
<dbReference type="Proteomes" id="UP000427769">
    <property type="component" value="Chromosome"/>
</dbReference>
<dbReference type="InterPro" id="IPR008707">
    <property type="entry name" value="B-propeller_PilY1"/>
</dbReference>
<dbReference type="OrthoDB" id="7156875at2"/>
<keyword evidence="2" id="KW-0106">Calcium</keyword>
<feature type="compositionally biased region" description="Polar residues" evidence="3">
    <location>
        <begin position="344"/>
        <end position="361"/>
    </location>
</feature>
<sequence>MNKDRIYQLLIYVILLTSGLGVSIAHAAEPAIANYTSYPLFMSSEVAPNIMIIMDNSGSMNYPAYGEFQGAGNLVTGDNYACGNIDVPISQSKDDAEEYSGSGNATYYYDSDLDLGNHNLTYSSDPLVYDTGYTSSVVGLRFTVGIPKNATITKAYIEFEAIENSSYTITDTTTGTTTTFGTPPADTDFVIAVEDTDDAVIYDNSANNIVSRDYAASVAWNDVPHWTAGTKYQTPELKALIQQIVDRAGWVPGSSIAFKITGTGRRDARSYDNGDHTHGPVLHVEFSGCQQYYGYFDPTSNYTYASSIFSRDANGAWSGNFLNWLTMRRIDVGRKVLMGGLANPRTTTGTQKLTGENSPSNRAYEKEYDGSGTTEITPFTSGNYTYDVDGGNFTVYNGSGVSQGTYSIVVEKIATEEPNDFADLDGNGLTTVGVLQRYGDAARWGNLWFNNNGADTVNNGNGGVISNPMADGVSENFLNDFQNTAADTWTPLAETVYTAVKYFKQEAIDGTLNYSNNAGTTLNDPFDGSAYCAKNFVLLITDGASTMDGILPSDVKDYADASQSGNAATNDFLTSTANTTTCSESYPYGGCEYSSAGTDYLKDVALWARTHDIRTDIQDDQSIVLYTVYAFGQEDNARELLKQAAKNGGFIDRDGDGLPSGLVTDSPENRLEWDEDSDGLPDTYFEASDGAKLQAALGKAIRDILERSASGTAASVLATNSEGEGNLVQAYFRPSFSTTIDNNSNPVKVTWSGYLQSLWVDACGNLREDANGNQTLDIEGNDIDPIIEYVFDDATSNTKIRRYKAHPNHDDPYYCDYSGTPDDYCTANGIAAASCYEEVPLDAISPLFEAGRLLALAEPEERKIFTYIDDDSDGVVDETAYDAFDSSDEVISFSKNNVSALTPYLGVINGSSADGFDYLGADHASRVDNLIDYIRGVDFFDGYHNPTMRNRTTNEIDGSDHVWKLGDIVHSTPVSVSKPTDNYHIIYSDQSYQNYYNAVKSRETVVYVGANDGMLHAFTSGTYNSANGQYTDPADMTVSVADATGTVNLTVDMSLGSELWAYIPQTLLPHLKFLADPDYTHVYYVDMKPKVFDAKILPDNTHYTDADTDPNWGTFIIVGLNLGGKRIWTNEFDTSGDGTVDASDSPRYFDPTYICMDITEPRNPVLIWERSYSGLNLSQSSPAIVKVGEEWFAVFGSGPTTYDGTSTETGKIFVVDLKTGAPYTNGSDDWLFELGEDFAFMSSPTSLDKNLNYNVDAIYIGETYCQSADCISPKQFEGKIYKIPVYCDPCDWNTTLSNPDPVYEDDPTLWLSPTVLYEATAPFTAPTALSVDSDENGWVYVGTGRYLREADKTTQNQEYMLGIKDPFYNEDYNGTYYHNFASSKTLTSNNLFDASDIAVTTAGYAFIESTGGPYGGNLSSAGFSNVVDDAGAMDGWIRELEVSAGPSERVVSKSSVLGGIVLTPTFTPNGDVCGFGGTTSFYGLYYETGTGYTKHVFEWDGSTITYGSKDYEKVNVKLSTASIGAPPPAVGIHVGRQGGTTGARAFLQLSTGEIADIDIDTALPLKSALTNWILNP</sequence>
<gene>
    <name evidence="6" type="ORF">DSCW_14910</name>
</gene>
<accession>A0A5K7Z6J7</accession>
<feature type="domain" description="PilY1 beta-propeller" evidence="5">
    <location>
        <begin position="965"/>
        <end position="1365"/>
    </location>
</feature>
<proteinExistence type="predicted"/>
<dbReference type="Pfam" id="PF05567">
    <property type="entry name" value="T4P_PilY1"/>
    <property type="match status" value="1"/>
</dbReference>
<evidence type="ECO:0000256" key="4">
    <source>
        <dbReference type="SAM" id="SignalP"/>
    </source>
</evidence>
<evidence type="ECO:0000256" key="1">
    <source>
        <dbReference type="ARBA" id="ARBA00022723"/>
    </source>
</evidence>
<evidence type="ECO:0000259" key="5">
    <source>
        <dbReference type="Pfam" id="PF05567"/>
    </source>
</evidence>
<organism evidence="6 7">
    <name type="scientific">Desulfosarcina widdelii</name>
    <dbReference type="NCBI Taxonomy" id="947919"/>
    <lineage>
        <taxon>Bacteria</taxon>
        <taxon>Pseudomonadati</taxon>
        <taxon>Thermodesulfobacteriota</taxon>
        <taxon>Desulfobacteria</taxon>
        <taxon>Desulfobacterales</taxon>
        <taxon>Desulfosarcinaceae</taxon>
        <taxon>Desulfosarcina</taxon>
    </lineage>
</organism>
<keyword evidence="1" id="KW-0479">Metal-binding</keyword>
<keyword evidence="4" id="KW-0732">Signal</keyword>
<feature type="region of interest" description="Disordered" evidence="3">
    <location>
        <begin position="343"/>
        <end position="372"/>
    </location>
</feature>
<evidence type="ECO:0000256" key="3">
    <source>
        <dbReference type="SAM" id="MobiDB-lite"/>
    </source>
</evidence>
<keyword evidence="7" id="KW-1185">Reference proteome</keyword>
<reference evidence="6 7" key="1">
    <citation type="submission" date="2019-11" db="EMBL/GenBank/DDBJ databases">
        <title>Comparative genomics of hydrocarbon-degrading Desulfosarcina strains.</title>
        <authorList>
            <person name="Watanabe M."/>
            <person name="Kojima H."/>
            <person name="Fukui M."/>
        </authorList>
    </citation>
    <scope>NUCLEOTIDE SEQUENCE [LARGE SCALE GENOMIC DNA]</scope>
    <source>
        <strain evidence="6 7">PP31</strain>
    </source>
</reference>
<dbReference type="RefSeq" id="WP_155303130.1">
    <property type="nucleotide sequence ID" value="NZ_AP021875.1"/>
</dbReference>
<evidence type="ECO:0000313" key="6">
    <source>
        <dbReference type="EMBL" id="BBO74074.1"/>
    </source>
</evidence>
<feature type="chain" id="PRO_5024457180" description="PilY1 beta-propeller domain-containing protein" evidence="4">
    <location>
        <begin position="28"/>
        <end position="1576"/>
    </location>
</feature>
<dbReference type="KEGG" id="dwd:DSCW_14910"/>
<dbReference type="EMBL" id="AP021875">
    <property type="protein sequence ID" value="BBO74074.1"/>
    <property type="molecule type" value="Genomic_DNA"/>
</dbReference>